<gene>
    <name evidence="12" type="primary">hemW</name>
    <name evidence="12" type="ORF">ACERLL_06580</name>
</gene>
<keyword evidence="6 10" id="KW-0479">Metal-binding</keyword>
<evidence type="ECO:0000259" key="11">
    <source>
        <dbReference type="PROSITE" id="PS51918"/>
    </source>
</evidence>
<dbReference type="SFLD" id="SFLDG01082">
    <property type="entry name" value="B12-binding_domain_containing"/>
    <property type="match status" value="1"/>
</dbReference>
<dbReference type="SMART" id="SM00729">
    <property type="entry name" value="Elp3"/>
    <property type="match status" value="1"/>
</dbReference>
<dbReference type="InterPro" id="IPR004559">
    <property type="entry name" value="HemW-like"/>
</dbReference>
<dbReference type="NCBIfam" id="TIGR00539">
    <property type="entry name" value="hemN_rel"/>
    <property type="match status" value="1"/>
</dbReference>
<evidence type="ECO:0000256" key="10">
    <source>
        <dbReference type="RuleBase" id="RU364116"/>
    </source>
</evidence>
<dbReference type="InterPro" id="IPR034505">
    <property type="entry name" value="Coproporphyrinogen-III_oxidase"/>
</dbReference>
<evidence type="ECO:0000256" key="5">
    <source>
        <dbReference type="ARBA" id="ARBA00022691"/>
    </source>
</evidence>
<dbReference type="InterPro" id="IPR006638">
    <property type="entry name" value="Elp3/MiaA/NifB-like_rSAM"/>
</dbReference>
<evidence type="ECO:0000256" key="2">
    <source>
        <dbReference type="ARBA" id="ARBA00006100"/>
    </source>
</evidence>
<evidence type="ECO:0000256" key="8">
    <source>
        <dbReference type="ARBA" id="ARBA00023014"/>
    </source>
</evidence>
<dbReference type="InterPro" id="IPR010723">
    <property type="entry name" value="HemN_C"/>
</dbReference>
<accession>A0ABV4TWG2</accession>
<keyword evidence="5 10" id="KW-0949">S-adenosyl-L-methionine</keyword>
<reference evidence="12 13" key="1">
    <citation type="submission" date="2024-08" db="EMBL/GenBank/DDBJ databases">
        <title>Whole-genome sequencing of halo(alkali)philic microorganisms from hypersaline lakes.</title>
        <authorList>
            <person name="Sorokin D.Y."/>
            <person name="Merkel A.Y."/>
            <person name="Messina E."/>
            <person name="Yakimov M."/>
        </authorList>
    </citation>
    <scope>NUCLEOTIDE SEQUENCE [LARGE SCALE GENOMIC DNA]</scope>
    <source>
        <strain evidence="12 13">Cl-TMA</strain>
    </source>
</reference>
<protein>
    <recommendedName>
        <fullName evidence="3 10">Heme chaperone HemW</fullName>
    </recommendedName>
</protein>
<name>A0ABV4TWG2_9GAMM</name>
<comment type="function">
    <text evidence="10">Probably acts as a heme chaperone, transferring heme to an unknown acceptor. Binds one molecule of heme per monomer, possibly covalently. Binds 1 [4Fe-4S] cluster. The cluster is coordinated with 3 cysteines and an exchangeable S-adenosyl-L-methionine.</text>
</comment>
<evidence type="ECO:0000256" key="3">
    <source>
        <dbReference type="ARBA" id="ARBA00017228"/>
    </source>
</evidence>
<evidence type="ECO:0000256" key="9">
    <source>
        <dbReference type="ARBA" id="ARBA00023186"/>
    </source>
</evidence>
<dbReference type="SFLD" id="SFLDF00288">
    <property type="entry name" value="HemN-like__clustered_with_nucl"/>
    <property type="match status" value="1"/>
</dbReference>
<keyword evidence="9 10" id="KW-0143">Chaperone</keyword>
<keyword evidence="10" id="KW-0004">4Fe-4S</keyword>
<evidence type="ECO:0000256" key="6">
    <source>
        <dbReference type="ARBA" id="ARBA00022723"/>
    </source>
</evidence>
<dbReference type="Pfam" id="PF06969">
    <property type="entry name" value="HemN_C"/>
    <property type="match status" value="1"/>
</dbReference>
<dbReference type="Proteomes" id="UP001575181">
    <property type="component" value="Unassembled WGS sequence"/>
</dbReference>
<keyword evidence="7 10" id="KW-0408">Iron</keyword>
<comment type="cofactor">
    <cofactor evidence="1">
        <name>[4Fe-4S] cluster</name>
        <dbReference type="ChEBI" id="CHEBI:49883"/>
    </cofactor>
</comment>
<dbReference type="PANTHER" id="PTHR13932:SF5">
    <property type="entry name" value="RADICAL S-ADENOSYL METHIONINE DOMAIN-CONTAINING PROTEIN 1, MITOCHONDRIAL"/>
    <property type="match status" value="1"/>
</dbReference>
<feature type="domain" description="Radical SAM core" evidence="11">
    <location>
        <begin position="5"/>
        <end position="238"/>
    </location>
</feature>
<dbReference type="SFLD" id="SFLDF00562">
    <property type="entry name" value="HemN-like__clustered_with_heat"/>
    <property type="match status" value="1"/>
</dbReference>
<comment type="caution">
    <text evidence="12">The sequence shown here is derived from an EMBL/GenBank/DDBJ whole genome shotgun (WGS) entry which is preliminary data.</text>
</comment>
<comment type="similarity">
    <text evidence="2">Belongs to the anaerobic coproporphyrinogen-III oxidase family. HemW subfamily.</text>
</comment>
<dbReference type="InterPro" id="IPR058240">
    <property type="entry name" value="rSAM_sf"/>
</dbReference>
<dbReference type="PANTHER" id="PTHR13932">
    <property type="entry name" value="COPROPORPHYRINIGEN III OXIDASE"/>
    <property type="match status" value="1"/>
</dbReference>
<organism evidence="12 13">
    <name type="scientific">Thiohalorhabdus methylotrophus</name>
    <dbReference type="NCBI Taxonomy" id="3242694"/>
    <lineage>
        <taxon>Bacteria</taxon>
        <taxon>Pseudomonadati</taxon>
        <taxon>Pseudomonadota</taxon>
        <taxon>Gammaproteobacteria</taxon>
        <taxon>Thiohalorhabdales</taxon>
        <taxon>Thiohalorhabdaceae</taxon>
        <taxon>Thiohalorhabdus</taxon>
    </lineage>
</organism>
<evidence type="ECO:0000256" key="4">
    <source>
        <dbReference type="ARBA" id="ARBA00022617"/>
    </source>
</evidence>
<dbReference type="Gene3D" id="3.20.20.70">
    <property type="entry name" value="Aldolase class I"/>
    <property type="match status" value="1"/>
</dbReference>
<evidence type="ECO:0000313" key="13">
    <source>
        <dbReference type="Proteomes" id="UP001575181"/>
    </source>
</evidence>
<dbReference type="SUPFAM" id="SSF102114">
    <property type="entry name" value="Radical SAM enzymes"/>
    <property type="match status" value="1"/>
</dbReference>
<keyword evidence="10" id="KW-0963">Cytoplasm</keyword>
<comment type="subcellular location">
    <subcellularLocation>
        <location evidence="10">Cytoplasm</location>
    </subcellularLocation>
</comment>
<dbReference type="SFLD" id="SFLDG01065">
    <property type="entry name" value="anaerobic_coproporphyrinogen-I"/>
    <property type="match status" value="1"/>
</dbReference>
<evidence type="ECO:0000256" key="1">
    <source>
        <dbReference type="ARBA" id="ARBA00001966"/>
    </source>
</evidence>
<dbReference type="InterPro" id="IPR007197">
    <property type="entry name" value="rSAM"/>
</dbReference>
<dbReference type="EMBL" id="JBGUAW010000004">
    <property type="protein sequence ID" value="MFA9460491.1"/>
    <property type="molecule type" value="Genomic_DNA"/>
</dbReference>
<sequence length="384" mass="41428">MTPPRPADVPLGIYVHVPFCLKKCPYCDFNSHAREGALPESAYLEALRTELRRRAPLAGTRRAGSVFFGGGTPSLFGGGFYAAILEELERFVGLADDCEITLEANPGASEADRFAAFRAAGINRLSVGVQSLDDDSLKRLGRVHSADEARRAVAAAREAGFDNLNLDLMFGLPGQTPEGAVADLAGLLALAPEHIALYQLTIEPNTVFSARPPALPEDDTVADTEIALRDRLAEAGFRHYETSNHALPGRACRHNRNYWEFGDYLGLGAGAHGKLTTGDGILRTRNFAGPEAYMRAAADGDPAVERHQPEAADLPGEFALNVLRLNDGVPTRLFPERTGLPADHLAAPRAEAERLGLLHPDPAHLAPTERGRTFLNDLIGLFLE</sequence>
<proteinExistence type="inferred from homology"/>
<dbReference type="SFLD" id="SFLDS00029">
    <property type="entry name" value="Radical_SAM"/>
    <property type="match status" value="1"/>
</dbReference>
<evidence type="ECO:0000313" key="12">
    <source>
        <dbReference type="EMBL" id="MFA9460491.1"/>
    </source>
</evidence>
<dbReference type="CDD" id="cd01335">
    <property type="entry name" value="Radical_SAM"/>
    <property type="match status" value="1"/>
</dbReference>
<dbReference type="RefSeq" id="WP_373655275.1">
    <property type="nucleotide sequence ID" value="NZ_JBGUAW010000004.1"/>
</dbReference>
<keyword evidence="4 10" id="KW-0349">Heme</keyword>
<dbReference type="InterPro" id="IPR013785">
    <property type="entry name" value="Aldolase_TIM"/>
</dbReference>
<keyword evidence="13" id="KW-1185">Reference proteome</keyword>
<keyword evidence="8 10" id="KW-0411">Iron-sulfur</keyword>
<evidence type="ECO:0000256" key="7">
    <source>
        <dbReference type="ARBA" id="ARBA00023004"/>
    </source>
</evidence>
<dbReference type="PROSITE" id="PS51918">
    <property type="entry name" value="RADICAL_SAM"/>
    <property type="match status" value="1"/>
</dbReference>
<dbReference type="Pfam" id="PF04055">
    <property type="entry name" value="Radical_SAM"/>
    <property type="match status" value="1"/>
</dbReference>